<keyword evidence="6" id="KW-0378">Hydrolase</keyword>
<feature type="region of interest" description="Disordered" evidence="3">
    <location>
        <begin position="40"/>
        <end position="63"/>
    </location>
</feature>
<dbReference type="PATRIC" id="fig|279113.9.peg.211"/>
<evidence type="ECO:0000256" key="2">
    <source>
        <dbReference type="ARBA" id="ARBA00023276"/>
    </source>
</evidence>
<evidence type="ECO:0000313" key="7">
    <source>
        <dbReference type="Proteomes" id="UP000074561"/>
    </source>
</evidence>
<dbReference type="SUPFAM" id="SSF110296">
    <property type="entry name" value="Oligoxyloglucan reducing end-specific cellobiohydrolase"/>
    <property type="match status" value="1"/>
</dbReference>
<evidence type="ECO:0000256" key="4">
    <source>
        <dbReference type="SAM" id="SignalP"/>
    </source>
</evidence>
<organism evidence="6 7">
    <name type="scientific">Collimonas pratensis</name>
    <dbReference type="NCBI Taxonomy" id="279113"/>
    <lineage>
        <taxon>Bacteria</taxon>
        <taxon>Pseudomonadati</taxon>
        <taxon>Pseudomonadota</taxon>
        <taxon>Betaproteobacteria</taxon>
        <taxon>Burkholderiales</taxon>
        <taxon>Oxalobacteraceae</taxon>
        <taxon>Collimonas</taxon>
    </lineage>
</organism>
<evidence type="ECO:0000256" key="3">
    <source>
        <dbReference type="SAM" id="MobiDB-lite"/>
    </source>
</evidence>
<dbReference type="GO" id="GO:0009523">
    <property type="term" value="C:photosystem II"/>
    <property type="evidence" value="ECO:0007669"/>
    <property type="project" value="UniProtKB-KW"/>
</dbReference>
<dbReference type="Proteomes" id="UP000074561">
    <property type="component" value="Chromosome"/>
</dbReference>
<keyword evidence="1" id="KW-0602">Photosynthesis</keyword>
<dbReference type="OrthoDB" id="9767885at2"/>
<feature type="domain" description="Photosynthesis system II assembly factor Ycf48/Hcf136-like" evidence="5">
    <location>
        <begin position="95"/>
        <end position="226"/>
    </location>
</feature>
<feature type="signal peptide" evidence="4">
    <location>
        <begin position="1"/>
        <end position="35"/>
    </location>
</feature>
<keyword evidence="2" id="KW-0604">Photosystem II</keyword>
<dbReference type="InterPro" id="IPR028203">
    <property type="entry name" value="PSII_CF48-like_dom"/>
</dbReference>
<dbReference type="InterPro" id="IPR015943">
    <property type="entry name" value="WD40/YVTN_repeat-like_dom_sf"/>
</dbReference>
<dbReference type="STRING" id="279113.CPter91_0211"/>
<dbReference type="EMBL" id="CP013234">
    <property type="protein sequence ID" value="AMP02610.1"/>
    <property type="molecule type" value="Genomic_DNA"/>
</dbReference>
<dbReference type="GO" id="GO:0015979">
    <property type="term" value="P:photosynthesis"/>
    <property type="evidence" value="ECO:0007669"/>
    <property type="project" value="UniProtKB-KW"/>
</dbReference>
<evidence type="ECO:0000259" key="5">
    <source>
        <dbReference type="Pfam" id="PF14870"/>
    </source>
</evidence>
<feature type="chain" id="PRO_5007277258" evidence="4">
    <location>
        <begin position="36"/>
        <end position="349"/>
    </location>
</feature>
<accession>A0A127PXP0</accession>
<dbReference type="PANTHER" id="PTHR47199">
    <property type="entry name" value="PHOTOSYSTEM II STABILITY/ASSEMBLY FACTOR HCF136, CHLOROPLASTIC"/>
    <property type="match status" value="1"/>
</dbReference>
<name>A0A127PXP0_9BURK</name>
<dbReference type="Pfam" id="PF14870">
    <property type="entry name" value="PSII_BNR"/>
    <property type="match status" value="1"/>
</dbReference>
<dbReference type="AlphaFoldDB" id="A0A127PXP0"/>
<protein>
    <submittedName>
        <fullName evidence="6">Putative glycosyl hydrolase</fullName>
    </submittedName>
</protein>
<evidence type="ECO:0000256" key="1">
    <source>
        <dbReference type="ARBA" id="ARBA00022531"/>
    </source>
</evidence>
<dbReference type="KEGG" id="cpra:CPter91_0211"/>
<dbReference type="RefSeq" id="WP_099047148.1">
    <property type="nucleotide sequence ID" value="NZ_CP013234.1"/>
</dbReference>
<dbReference type="CDD" id="cd15482">
    <property type="entry name" value="Sialidase_non-viral"/>
    <property type="match status" value="1"/>
</dbReference>
<sequence>MFPASTAFNEKTVRCGSLLTLAFLTLALFSQGAHAADQAASDWPTKRPAQIRPQASSSPLLAAATAGEGEGSRIVAVGDHGVILLSDDGSTYRQARSVPTRTMLTSVFFIDRSTGWAAGHDGVVLKTSDGGETWQLLRQQYGQEQPILSIWFGDANNGLAVGLFGMALSTADGGLSWNELKLSSGDAADRHLYRILATPSGTLLITAEAGTVFRSDDGGKHWDVIDTGEKGSLWSAVAFSDNGVNTVVAVGMRGHITRSSDDGKSWQAVTSGTTQSLTDIARLGASELVAAGMGGTLLHSSDGGRHFTQSRASGDDAITALAKVPAAGPAKLALFSLSGVVAAAGTPAK</sequence>
<reference evidence="6 7" key="1">
    <citation type="submission" date="2015-11" db="EMBL/GenBank/DDBJ databases">
        <title>Exploring the genomic traits of fungus-feeding bacterial genus Collimonas.</title>
        <authorList>
            <person name="Song C."/>
            <person name="Schmidt R."/>
            <person name="de Jager V."/>
            <person name="Krzyzanowska D."/>
            <person name="Jongedijk E."/>
            <person name="Cankar K."/>
            <person name="Beekwilder J."/>
            <person name="van Veen A."/>
            <person name="de Boer W."/>
            <person name="van Veen J.A."/>
            <person name="Garbeva P."/>
        </authorList>
    </citation>
    <scope>NUCLEOTIDE SEQUENCE [LARGE SCALE GENOMIC DNA]</scope>
    <source>
        <strain evidence="6 7">Ter91</strain>
    </source>
</reference>
<dbReference type="PANTHER" id="PTHR47199:SF2">
    <property type="entry name" value="PHOTOSYSTEM II STABILITY_ASSEMBLY FACTOR HCF136, CHLOROPLASTIC"/>
    <property type="match status" value="1"/>
</dbReference>
<dbReference type="GO" id="GO:0016787">
    <property type="term" value="F:hydrolase activity"/>
    <property type="evidence" value="ECO:0007669"/>
    <property type="project" value="UniProtKB-KW"/>
</dbReference>
<evidence type="ECO:0000313" key="6">
    <source>
        <dbReference type="EMBL" id="AMP02610.1"/>
    </source>
</evidence>
<dbReference type="Gene3D" id="2.130.10.10">
    <property type="entry name" value="YVTN repeat-like/Quinoprotein amine dehydrogenase"/>
    <property type="match status" value="2"/>
</dbReference>
<gene>
    <name evidence="6" type="ORF">CPter91_0211</name>
</gene>
<proteinExistence type="predicted"/>
<keyword evidence="4" id="KW-0732">Signal</keyword>